<proteinExistence type="predicted"/>
<reference evidence="2" key="1">
    <citation type="journal article" date="2015" name="Genome Announc.">
        <title>Complete Genome Sequence of a New Member of the Marseilleviridae Recovered from the Brackish Submarine Spring in the Cassis Port-Miou Calanque, France.</title>
        <authorList>
            <person name="Doutre G."/>
            <person name="Arfib B."/>
            <person name="Rochette P."/>
            <person name="Claverie J.M."/>
            <person name="Bonin P."/>
            <person name="Abergel C."/>
        </authorList>
    </citation>
    <scope>NUCLEOTIDE SEQUENCE [LARGE SCALE GENOMIC DNA]</scope>
    <source>
        <strain evidence="2">1</strain>
    </source>
</reference>
<dbReference type="Proteomes" id="UP000319438">
    <property type="component" value="Segment"/>
</dbReference>
<accession>A0A0N9PWP2</accession>
<dbReference type="InterPro" id="IPR043873">
    <property type="entry name" value="DUF5858"/>
</dbReference>
<sequence length="193" mass="21778">MEDEPETFVEACDGTMCAHMDGFEGAIRAIPNTFATTRTREIKKMNAEERAKALEYAHVLVQKINDKLEVEFPINVDFTSTHVLLSFMQGGTPNIRRLASIDRNNMLTDHRVIYPVYGEEDAVVVSEDDVINKSLSIIKADTVYSNSVISKKLGTLNNNFSKLFEFLRESVELVPGGDEEKRLSESFMEKAHI</sequence>
<gene>
    <name evidence="2" type="ORF">PMV_393</name>
</gene>
<evidence type="ECO:0000313" key="2">
    <source>
        <dbReference type="EMBL" id="ALH07091.1"/>
    </source>
</evidence>
<evidence type="ECO:0000259" key="1">
    <source>
        <dbReference type="Pfam" id="PF19176"/>
    </source>
</evidence>
<protein>
    <recommendedName>
        <fullName evidence="1">DUF5858 domain-containing protein</fullName>
    </recommendedName>
</protein>
<name>A0A0N9PWP2_9VIRU</name>
<dbReference type="EMBL" id="KT428292">
    <property type="protein sequence ID" value="ALH07091.1"/>
    <property type="molecule type" value="Genomic_DNA"/>
</dbReference>
<dbReference type="Pfam" id="PF19176">
    <property type="entry name" value="DUF5858"/>
    <property type="match status" value="1"/>
</dbReference>
<evidence type="ECO:0000313" key="3">
    <source>
        <dbReference type="Proteomes" id="UP000319438"/>
    </source>
</evidence>
<organism evidence="2 3">
    <name type="scientific">Port-miou virus</name>
    <dbReference type="NCBI Taxonomy" id="1733873"/>
    <lineage>
        <taxon>Viruses</taxon>
        <taxon>Varidnaviria</taxon>
        <taxon>Bamfordvirae</taxon>
        <taxon>Nucleocytoviricota</taxon>
        <taxon>Megaviricetes</taxon>
        <taxon>Pimascovirales</taxon>
        <taxon>Pimascovirales incertae sedis</taxon>
        <taxon>Marseilleviridae</taxon>
        <taxon>Losannavirus</taxon>
        <taxon>Losannavirus lausannense</taxon>
        <taxon>Lausannevirus</taxon>
    </lineage>
</organism>
<feature type="domain" description="DUF5858" evidence="1">
    <location>
        <begin position="127"/>
        <end position="187"/>
    </location>
</feature>